<feature type="domain" description="Alpha-D-phosphohexomutase alpha/beta/alpha" evidence="10">
    <location>
        <begin position="3"/>
        <end position="132"/>
    </location>
</feature>
<dbReference type="PANTHER" id="PTHR42946">
    <property type="entry name" value="PHOSPHOHEXOSE MUTASE"/>
    <property type="match status" value="1"/>
</dbReference>
<evidence type="ECO:0000256" key="6">
    <source>
        <dbReference type="HAMAP-Rule" id="MF_01554"/>
    </source>
</evidence>
<dbReference type="FunFam" id="3.30.310.50:FF:000001">
    <property type="entry name" value="Phosphoglucosamine mutase"/>
    <property type="match status" value="1"/>
</dbReference>
<keyword evidence="2 6" id="KW-0597">Phosphoprotein</keyword>
<sequence>MKRWFGTDGIRGIANEHPVTVDMGVHLGRTLISICRKHGQPPAIVIGRDTRRSGDMLEKALAAGILSAGGDAYATGVLPTPGIAYFARHLKAGFGVVISASHNPYPYNGFKIFSSEGLKLSDPEEAEIEELLAGPPQQSSKGTAAPGRYRRVPRAQNRYGRFLESSLAGGPNLQHLSVVIDCANGAAASVAPALFKRIAGRVHVLFDAPDGININEGCGSQHPEALCRAVVERGADAGLAFDGDADRLIAVDENGLVLSGDQTLAVCAEMLQRQGMLAGNAVVSTIMSNCGLRSALEAMRIRHITTSVGDRHVLAAMIAEGAVLGGEDSGHMIFLDHHSTGDGILSGLQVLKAMTLLGAPLSLLAKRMRIFPQILLNIPVKQKPDLKSVAPLQDVVAEVESALNGRGRVLVRYSGTEPLCRVMVEGEDEKSVEGYAHRIAQVVKALLG</sequence>
<dbReference type="GO" id="GO:0009252">
    <property type="term" value="P:peptidoglycan biosynthetic process"/>
    <property type="evidence" value="ECO:0007669"/>
    <property type="project" value="UniProtKB-ARBA"/>
</dbReference>
<evidence type="ECO:0000256" key="1">
    <source>
        <dbReference type="ARBA" id="ARBA00010231"/>
    </source>
</evidence>
<dbReference type="InterPro" id="IPR016066">
    <property type="entry name" value="A-D-PHexomutase_CS"/>
</dbReference>
<protein>
    <recommendedName>
        <fullName evidence="6 8">Phosphoglucosamine mutase</fullName>
        <ecNumber evidence="6 8">5.4.2.10</ecNumber>
    </recommendedName>
</protein>
<feature type="active site" description="Phosphoserine intermediate" evidence="6">
    <location>
        <position position="101"/>
    </location>
</feature>
<dbReference type="AlphaFoldDB" id="A0A653A147"/>
<feature type="binding site" description="via phosphate group" evidence="6">
    <location>
        <position position="101"/>
    </location>
    <ligand>
        <name>Mg(2+)</name>
        <dbReference type="ChEBI" id="CHEBI:18420"/>
    </ligand>
</feature>
<dbReference type="Pfam" id="PF00408">
    <property type="entry name" value="PGM_PMM_IV"/>
    <property type="match status" value="1"/>
</dbReference>
<dbReference type="GO" id="GO:0005829">
    <property type="term" value="C:cytosol"/>
    <property type="evidence" value="ECO:0007669"/>
    <property type="project" value="TreeGrafter"/>
</dbReference>
<comment type="function">
    <text evidence="6 8">Catalyzes the conversion of glucosamine-6-phosphate to glucosamine-1-phosphate.</text>
</comment>
<evidence type="ECO:0000256" key="8">
    <source>
        <dbReference type="RuleBase" id="RU004327"/>
    </source>
</evidence>
<comment type="cofactor">
    <cofactor evidence="6">
        <name>Mg(2+)</name>
        <dbReference type="ChEBI" id="CHEBI:18420"/>
    </cofactor>
    <text evidence="6">Binds 1 Mg(2+) ion per subunit.</text>
</comment>
<evidence type="ECO:0000259" key="10">
    <source>
        <dbReference type="Pfam" id="PF02878"/>
    </source>
</evidence>
<dbReference type="CDD" id="cd05802">
    <property type="entry name" value="GlmM"/>
    <property type="match status" value="1"/>
</dbReference>
<dbReference type="InterPro" id="IPR005841">
    <property type="entry name" value="Alpha-D-phosphohexomutase_SF"/>
</dbReference>
<feature type="modified residue" description="Phosphoserine" evidence="6">
    <location>
        <position position="101"/>
    </location>
</feature>
<evidence type="ECO:0000256" key="3">
    <source>
        <dbReference type="ARBA" id="ARBA00022723"/>
    </source>
</evidence>
<dbReference type="PANTHER" id="PTHR42946:SF1">
    <property type="entry name" value="PHOSPHOGLUCOMUTASE (ALPHA-D-GLUCOSE-1,6-BISPHOSPHATE-DEPENDENT)"/>
    <property type="match status" value="1"/>
</dbReference>
<keyword evidence="3 6" id="KW-0479">Metal-binding</keyword>
<dbReference type="EC" id="5.4.2.10" evidence="6 8"/>
<dbReference type="InterPro" id="IPR016055">
    <property type="entry name" value="A-D-PHexomutase_a/b/a-I/II/III"/>
</dbReference>
<feature type="domain" description="Alpha-D-phosphohexomutase alpha/beta/alpha" evidence="11">
    <location>
        <begin position="174"/>
        <end position="255"/>
    </location>
</feature>
<comment type="similarity">
    <text evidence="1 6 7">Belongs to the phosphohexose mutase family.</text>
</comment>
<dbReference type="GO" id="GO:0006048">
    <property type="term" value="P:UDP-N-acetylglucosamine biosynthetic process"/>
    <property type="evidence" value="ECO:0007669"/>
    <property type="project" value="TreeGrafter"/>
</dbReference>
<dbReference type="GO" id="GO:0004615">
    <property type="term" value="F:phosphomannomutase activity"/>
    <property type="evidence" value="ECO:0007669"/>
    <property type="project" value="TreeGrafter"/>
</dbReference>
<dbReference type="GO" id="GO:0008966">
    <property type="term" value="F:phosphoglucosamine mutase activity"/>
    <property type="evidence" value="ECO:0007669"/>
    <property type="project" value="UniProtKB-UniRule"/>
</dbReference>
<evidence type="ECO:0000256" key="2">
    <source>
        <dbReference type="ARBA" id="ARBA00022553"/>
    </source>
</evidence>
<evidence type="ECO:0000256" key="5">
    <source>
        <dbReference type="ARBA" id="ARBA00023235"/>
    </source>
</evidence>
<proteinExistence type="inferred from homology"/>
<dbReference type="Pfam" id="PF02878">
    <property type="entry name" value="PGM_PMM_I"/>
    <property type="match status" value="1"/>
</dbReference>
<name>A0A653A147_UNCDX</name>
<dbReference type="InterPro" id="IPR005846">
    <property type="entry name" value="A-D-PHexomutase_a/b/a-III"/>
</dbReference>
<keyword evidence="5 6" id="KW-0413">Isomerase</keyword>
<dbReference type="InterPro" id="IPR050060">
    <property type="entry name" value="Phosphoglucosamine_mutase"/>
</dbReference>
<dbReference type="Pfam" id="PF02879">
    <property type="entry name" value="PGM_PMM_II"/>
    <property type="match status" value="1"/>
</dbReference>
<accession>A0A653A147</accession>
<feature type="binding site" evidence="6">
    <location>
        <position position="244"/>
    </location>
    <ligand>
        <name>Mg(2+)</name>
        <dbReference type="ChEBI" id="CHEBI:18420"/>
    </ligand>
</feature>
<dbReference type="Gene3D" id="3.40.120.10">
    <property type="entry name" value="Alpha-D-Glucose-1,6-Bisphosphate, subunit A, domain 3"/>
    <property type="match status" value="3"/>
</dbReference>
<dbReference type="GO" id="GO:0000287">
    <property type="term" value="F:magnesium ion binding"/>
    <property type="evidence" value="ECO:0007669"/>
    <property type="project" value="UniProtKB-UniRule"/>
</dbReference>
<dbReference type="PROSITE" id="PS00710">
    <property type="entry name" value="PGM_PMM"/>
    <property type="match status" value="1"/>
</dbReference>
<keyword evidence="4 6" id="KW-0460">Magnesium</keyword>
<dbReference type="InterPro" id="IPR006352">
    <property type="entry name" value="GlmM_bact"/>
</dbReference>
<reference evidence="13" key="1">
    <citation type="submission" date="2018-07" db="EMBL/GenBank/DDBJ databases">
        <authorList>
            <consortium name="Genoscope - CEA"/>
            <person name="William W."/>
        </authorList>
    </citation>
    <scope>NUCLEOTIDE SEQUENCE</scope>
    <source>
        <strain evidence="13">IK1</strain>
    </source>
</reference>
<dbReference type="InterPro" id="IPR005845">
    <property type="entry name" value="A-D-PHexomutase_a/b/a-II"/>
</dbReference>
<evidence type="ECO:0000256" key="4">
    <source>
        <dbReference type="ARBA" id="ARBA00022842"/>
    </source>
</evidence>
<dbReference type="InterPro" id="IPR005843">
    <property type="entry name" value="A-D-PHexomutase_C"/>
</dbReference>
<dbReference type="EMBL" id="UPXX01000009">
    <property type="protein sequence ID" value="VBB41745.1"/>
    <property type="molecule type" value="Genomic_DNA"/>
</dbReference>
<dbReference type="SUPFAM" id="SSF53738">
    <property type="entry name" value="Phosphoglucomutase, first 3 domains"/>
    <property type="match status" value="3"/>
</dbReference>
<evidence type="ECO:0000256" key="7">
    <source>
        <dbReference type="RuleBase" id="RU004326"/>
    </source>
</evidence>
<feature type="binding site" evidence="6">
    <location>
        <position position="242"/>
    </location>
    <ligand>
        <name>Mg(2+)</name>
        <dbReference type="ChEBI" id="CHEBI:18420"/>
    </ligand>
</feature>
<dbReference type="SUPFAM" id="SSF55957">
    <property type="entry name" value="Phosphoglucomutase, C-terminal domain"/>
    <property type="match status" value="1"/>
</dbReference>
<dbReference type="HAMAP" id="MF_01554_B">
    <property type="entry name" value="GlmM_B"/>
    <property type="match status" value="1"/>
</dbReference>
<dbReference type="GO" id="GO:0005975">
    <property type="term" value="P:carbohydrate metabolic process"/>
    <property type="evidence" value="ECO:0007669"/>
    <property type="project" value="InterPro"/>
</dbReference>
<comment type="catalytic activity">
    <reaction evidence="6 8">
        <text>alpha-D-glucosamine 1-phosphate = D-glucosamine 6-phosphate</text>
        <dbReference type="Rhea" id="RHEA:23424"/>
        <dbReference type="ChEBI" id="CHEBI:58516"/>
        <dbReference type="ChEBI" id="CHEBI:58725"/>
        <dbReference type="EC" id="5.4.2.10"/>
    </reaction>
</comment>
<dbReference type="Pfam" id="PF02880">
    <property type="entry name" value="PGM_PMM_III"/>
    <property type="match status" value="1"/>
</dbReference>
<gene>
    <name evidence="6 13" type="primary">glmM</name>
    <name evidence="13" type="ORF">TRIP_B170047</name>
</gene>
<feature type="binding site" evidence="6">
    <location>
        <position position="246"/>
    </location>
    <ligand>
        <name>Mg(2+)</name>
        <dbReference type="ChEBI" id="CHEBI:18420"/>
    </ligand>
</feature>
<evidence type="ECO:0000313" key="13">
    <source>
        <dbReference type="EMBL" id="VBB41745.1"/>
    </source>
</evidence>
<evidence type="ECO:0000259" key="12">
    <source>
        <dbReference type="Pfam" id="PF02880"/>
    </source>
</evidence>
<evidence type="ECO:0000259" key="11">
    <source>
        <dbReference type="Pfam" id="PF02879"/>
    </source>
</evidence>
<dbReference type="Gene3D" id="3.30.310.50">
    <property type="entry name" value="Alpha-D-phosphohexomutase, C-terminal domain"/>
    <property type="match status" value="1"/>
</dbReference>
<dbReference type="InterPro" id="IPR005844">
    <property type="entry name" value="A-D-PHexomutase_a/b/a-I"/>
</dbReference>
<dbReference type="InterPro" id="IPR036900">
    <property type="entry name" value="A-D-PHexomutase_C_sf"/>
</dbReference>
<feature type="domain" description="Alpha-D-phosphohexomutase C-terminal" evidence="9">
    <location>
        <begin position="375"/>
        <end position="441"/>
    </location>
</feature>
<dbReference type="NCBIfam" id="TIGR01455">
    <property type="entry name" value="glmM"/>
    <property type="match status" value="1"/>
</dbReference>
<organism evidence="13">
    <name type="scientific">Uncultured Desulfatiglans sp</name>
    <dbReference type="NCBI Taxonomy" id="1748965"/>
    <lineage>
        <taxon>Bacteria</taxon>
        <taxon>Pseudomonadati</taxon>
        <taxon>Thermodesulfobacteriota</taxon>
        <taxon>Desulfobacteria</taxon>
        <taxon>Desulfatiglandales</taxon>
        <taxon>Desulfatiglandaceae</taxon>
        <taxon>Desulfatiglans</taxon>
        <taxon>environmental samples</taxon>
    </lineage>
</organism>
<dbReference type="FunFam" id="3.40.120.10:FF:000001">
    <property type="entry name" value="Phosphoglucosamine mutase"/>
    <property type="match status" value="1"/>
</dbReference>
<dbReference type="PRINTS" id="PR00509">
    <property type="entry name" value="PGMPMM"/>
</dbReference>
<evidence type="ECO:0000259" key="9">
    <source>
        <dbReference type="Pfam" id="PF00408"/>
    </source>
</evidence>
<comment type="PTM">
    <text evidence="6">Activated by phosphorylation.</text>
</comment>
<dbReference type="FunFam" id="3.40.120.10:FF:000003">
    <property type="entry name" value="Phosphoglucosamine mutase"/>
    <property type="match status" value="1"/>
</dbReference>
<feature type="domain" description="Alpha-D-phosphohexomutase alpha/beta/alpha" evidence="12">
    <location>
        <begin position="260"/>
        <end position="367"/>
    </location>
</feature>